<reference evidence="2 3" key="1">
    <citation type="submission" date="2021-06" db="EMBL/GenBank/DDBJ databases">
        <title>Complete genome of Haloferula helveola possessing various polysaccharide degrading enzymes.</title>
        <authorList>
            <person name="Takami H."/>
            <person name="Huang C."/>
            <person name="Hamasaki K."/>
        </authorList>
    </citation>
    <scope>NUCLEOTIDE SEQUENCE [LARGE SCALE GENOMIC DNA]</scope>
    <source>
        <strain evidence="2 3">CN-1</strain>
    </source>
</reference>
<organism evidence="2 3">
    <name type="scientific">Haloferula helveola</name>
    <dbReference type="NCBI Taxonomy" id="490095"/>
    <lineage>
        <taxon>Bacteria</taxon>
        <taxon>Pseudomonadati</taxon>
        <taxon>Verrucomicrobiota</taxon>
        <taxon>Verrucomicrobiia</taxon>
        <taxon>Verrucomicrobiales</taxon>
        <taxon>Verrucomicrobiaceae</taxon>
        <taxon>Haloferula</taxon>
    </lineage>
</organism>
<evidence type="ECO:0000313" key="3">
    <source>
        <dbReference type="Proteomes" id="UP001374893"/>
    </source>
</evidence>
<keyword evidence="2" id="KW-0687">Ribonucleoprotein</keyword>
<name>A0ABN6H014_9BACT</name>
<dbReference type="SUPFAM" id="SSF54523">
    <property type="entry name" value="Pili subunits"/>
    <property type="match status" value="1"/>
</dbReference>
<protein>
    <submittedName>
        <fullName evidence="2">S23 ribosomal protein</fullName>
    </submittedName>
</protein>
<gene>
    <name evidence="2" type="ORF">HAHE_07720</name>
</gene>
<keyword evidence="1" id="KW-1133">Transmembrane helix</keyword>
<dbReference type="Gene3D" id="3.30.700.10">
    <property type="entry name" value="Glycoprotein, Type 4 Pilin"/>
    <property type="match status" value="1"/>
</dbReference>
<keyword evidence="1" id="KW-0812">Transmembrane</keyword>
<dbReference type="NCBIfam" id="TIGR02532">
    <property type="entry name" value="IV_pilin_GFxxxE"/>
    <property type="match status" value="1"/>
</dbReference>
<dbReference type="PROSITE" id="PS00409">
    <property type="entry name" value="PROKAR_NTER_METHYL"/>
    <property type="match status" value="1"/>
</dbReference>
<evidence type="ECO:0000313" key="2">
    <source>
        <dbReference type="EMBL" id="BCX46864.1"/>
    </source>
</evidence>
<keyword evidence="2" id="KW-0689">Ribosomal protein</keyword>
<keyword evidence="1" id="KW-0472">Membrane</keyword>
<sequence>MTPTTQPQAARRRGGFSLIEIIAVLILLGILAVIAASVLPRSNASLATQANQLSANLRYAQIRAQADTYQWRLVFTDATTYQIGQVIVPGAGFKPAVVPGTSTTQGTLTDGVTAPAGTAIRFDSWGRPLNDAGALLASDQTITLTQGSLSESVVIRANTGFIP</sequence>
<evidence type="ECO:0000256" key="1">
    <source>
        <dbReference type="SAM" id="Phobius"/>
    </source>
</evidence>
<dbReference type="RefSeq" id="WP_338688777.1">
    <property type="nucleotide sequence ID" value="NZ_AP024702.1"/>
</dbReference>
<dbReference type="InterPro" id="IPR012902">
    <property type="entry name" value="N_methyl_site"/>
</dbReference>
<dbReference type="EMBL" id="AP024702">
    <property type="protein sequence ID" value="BCX46864.1"/>
    <property type="molecule type" value="Genomic_DNA"/>
</dbReference>
<keyword evidence="3" id="KW-1185">Reference proteome</keyword>
<feature type="transmembrane region" description="Helical" evidence="1">
    <location>
        <begin position="21"/>
        <end position="39"/>
    </location>
</feature>
<accession>A0ABN6H014</accession>
<proteinExistence type="predicted"/>
<dbReference type="Pfam" id="PF07963">
    <property type="entry name" value="N_methyl"/>
    <property type="match status" value="1"/>
</dbReference>
<dbReference type="InterPro" id="IPR045584">
    <property type="entry name" value="Pilin-like"/>
</dbReference>
<dbReference type="GO" id="GO:0005840">
    <property type="term" value="C:ribosome"/>
    <property type="evidence" value="ECO:0007669"/>
    <property type="project" value="UniProtKB-KW"/>
</dbReference>
<dbReference type="Proteomes" id="UP001374893">
    <property type="component" value="Chromosome"/>
</dbReference>